<feature type="transmembrane region" description="Helical" evidence="1">
    <location>
        <begin position="206"/>
        <end position="229"/>
    </location>
</feature>
<keyword evidence="3" id="KW-1185">Reference proteome</keyword>
<keyword evidence="1" id="KW-1133">Transmembrane helix</keyword>
<name>A0A4V3SIS5_9PEZI</name>
<sequence length="281" mass="29704">MPVLLPLPALPDFMDLGSLAPPAIMLQTPGLPSIPDINTLAIPSSPDTMDIMELDLAFPGVPGLAGFAGSGIDGFGMPVMPVIDGFGRDGSITTTTTMTTDLASGLSIESTVTEVLMPVGEFGGDGVTGGDVQMEQDLEQLEELLLAMLLLENDPTQPSLATIPAAGLPHPTETALPISSDPQTEQDRLLESQFLTMNKTCKLANLTSYLLCGAAVLGLGLYLVAMVVMRGVEAVRVRKVKKLEKRDEERGLLAEEGEREGYCDYDVKEAGEGGGMVVVKW</sequence>
<gene>
    <name evidence="2" type="ORF">EX30DRAFT_395795</name>
</gene>
<evidence type="ECO:0000256" key="1">
    <source>
        <dbReference type="SAM" id="Phobius"/>
    </source>
</evidence>
<keyword evidence="1" id="KW-0812">Transmembrane</keyword>
<accession>A0A4V3SIS5</accession>
<evidence type="ECO:0000313" key="2">
    <source>
        <dbReference type="EMBL" id="TGZ81325.1"/>
    </source>
</evidence>
<evidence type="ECO:0000313" key="3">
    <source>
        <dbReference type="Proteomes" id="UP000298138"/>
    </source>
</evidence>
<proteinExistence type="predicted"/>
<reference evidence="2 3" key="1">
    <citation type="submission" date="2019-04" db="EMBL/GenBank/DDBJ databases">
        <title>Comparative genomics and transcriptomics to analyze fruiting body development in filamentous ascomycetes.</title>
        <authorList>
            <consortium name="DOE Joint Genome Institute"/>
            <person name="Lutkenhaus R."/>
            <person name="Traeger S."/>
            <person name="Breuer J."/>
            <person name="Kuo A."/>
            <person name="Lipzen A."/>
            <person name="Pangilinan J."/>
            <person name="Dilworth D."/>
            <person name="Sandor L."/>
            <person name="Poggeler S."/>
            <person name="Barry K."/>
            <person name="Grigoriev I.V."/>
            <person name="Nowrousian M."/>
        </authorList>
    </citation>
    <scope>NUCLEOTIDE SEQUENCE [LARGE SCALE GENOMIC DNA]</scope>
    <source>
        <strain evidence="2 3">CBS 389.68</strain>
    </source>
</reference>
<dbReference type="AlphaFoldDB" id="A0A4V3SIS5"/>
<dbReference type="Proteomes" id="UP000298138">
    <property type="component" value="Unassembled WGS sequence"/>
</dbReference>
<protein>
    <submittedName>
        <fullName evidence="2">Uncharacterized protein</fullName>
    </submittedName>
</protein>
<dbReference type="EMBL" id="ML220120">
    <property type="protein sequence ID" value="TGZ81325.1"/>
    <property type="molecule type" value="Genomic_DNA"/>
</dbReference>
<keyword evidence="1" id="KW-0472">Membrane</keyword>
<dbReference type="InParanoid" id="A0A4V3SIS5"/>
<organism evidence="2 3">
    <name type="scientific">Ascodesmis nigricans</name>
    <dbReference type="NCBI Taxonomy" id="341454"/>
    <lineage>
        <taxon>Eukaryota</taxon>
        <taxon>Fungi</taxon>
        <taxon>Dikarya</taxon>
        <taxon>Ascomycota</taxon>
        <taxon>Pezizomycotina</taxon>
        <taxon>Pezizomycetes</taxon>
        <taxon>Pezizales</taxon>
        <taxon>Ascodesmidaceae</taxon>
        <taxon>Ascodesmis</taxon>
    </lineage>
</organism>